<evidence type="ECO:0000313" key="4">
    <source>
        <dbReference type="Proteomes" id="UP000730618"/>
    </source>
</evidence>
<keyword evidence="2" id="KW-0732">Signal</keyword>
<feature type="chain" id="PRO_5046608389" description="Extracellular solute-binding protein" evidence="2">
    <location>
        <begin position="20"/>
        <end position="574"/>
    </location>
</feature>
<dbReference type="CDD" id="cd13580">
    <property type="entry name" value="PBP2_AlgQ_like_1"/>
    <property type="match status" value="1"/>
</dbReference>
<dbReference type="InterPro" id="IPR050490">
    <property type="entry name" value="Bact_solute-bd_prot1"/>
</dbReference>
<dbReference type="PANTHER" id="PTHR43649:SF12">
    <property type="entry name" value="DIACETYLCHITOBIOSE BINDING PROTEIN DASA"/>
    <property type="match status" value="1"/>
</dbReference>
<organism evidence="3 4">
    <name type="scientific">Paenibacillus allorhizosphaerae</name>
    <dbReference type="NCBI Taxonomy" id="2849866"/>
    <lineage>
        <taxon>Bacteria</taxon>
        <taxon>Bacillati</taxon>
        <taxon>Bacillota</taxon>
        <taxon>Bacilli</taxon>
        <taxon>Bacillales</taxon>
        <taxon>Paenibacillaceae</taxon>
        <taxon>Paenibacillus</taxon>
    </lineage>
</organism>
<accession>A0ABM8VQ53</accession>
<evidence type="ECO:0000256" key="2">
    <source>
        <dbReference type="SAM" id="SignalP"/>
    </source>
</evidence>
<feature type="region of interest" description="Disordered" evidence="1">
    <location>
        <begin position="27"/>
        <end position="51"/>
    </location>
</feature>
<evidence type="ECO:0000256" key="1">
    <source>
        <dbReference type="SAM" id="MobiDB-lite"/>
    </source>
</evidence>
<dbReference type="PROSITE" id="PS51257">
    <property type="entry name" value="PROKAR_LIPOPROTEIN"/>
    <property type="match status" value="1"/>
</dbReference>
<proteinExistence type="predicted"/>
<dbReference type="Proteomes" id="UP000730618">
    <property type="component" value="Unassembled WGS sequence"/>
</dbReference>
<feature type="signal peptide" evidence="2">
    <location>
        <begin position="1"/>
        <end position="19"/>
    </location>
</feature>
<keyword evidence="4" id="KW-1185">Reference proteome</keyword>
<gene>
    <name evidence="3" type="ORF">PAECIP111802_05592</name>
</gene>
<sequence length="574" mass="63352">MRRRSILAAAAALFMCLLAAGCKGSLSSGQQQQPQPAMAGAPSVPNGKEKFDPPVVITTAKALRDSDTLKNGDTVDHNPITRWAKEKLGIIQQNKWIVADQNEALATKIRLALTGGDELPDVLFVTNHDLPDLLEEMVNSGKIMDISEAFASYASPRVKEAYEKNPDVWKTVTYNGKRWGLPQISDGKVGDPILWIRQDWLDKLHLNVPTTLEELETVMDAFTNGDPDGNGQKDTIALAFAGKNNLNAWMGSVSFLYGAYGDQPYQWNRMSDGTLAYGSVQPEIKTALRRLSDWYSKGYIDKDFGIQDEPQAAALFVKGTAGIIAGPGWMGGWPLDDTPRQVPGAVVKPAPFPVGPDGTIGRMGTKLSYGSYIFRKGFNHMDAIFLYWDKVYGALIEDPNSDFVYGYGEGYDYIMKDGEPVYDFPGADTGIANFLMVAPGSAPLNVIQGDSIERRVFQGHITTPYEKKLASTLSRTFLEGLLVSDIQAAYAQKDEYVGPNTGAMKSKWPLLKKMEKEAFLKIVYGKEPADSFDAFVRQWHKLGGDLVTEEINRWYRETERSGNALNHGDEASEK</sequence>
<reference evidence="3 4" key="1">
    <citation type="submission" date="2021-06" db="EMBL/GenBank/DDBJ databases">
        <authorList>
            <person name="Criscuolo A."/>
        </authorList>
    </citation>
    <scope>NUCLEOTIDE SEQUENCE [LARGE SCALE GENOMIC DNA]</scope>
    <source>
        <strain evidence="4">CIP 111802</strain>
    </source>
</reference>
<protein>
    <recommendedName>
        <fullName evidence="5">Extracellular solute-binding protein</fullName>
    </recommendedName>
</protein>
<dbReference type="PANTHER" id="PTHR43649">
    <property type="entry name" value="ARABINOSE-BINDING PROTEIN-RELATED"/>
    <property type="match status" value="1"/>
</dbReference>
<feature type="compositionally biased region" description="Low complexity" evidence="1">
    <location>
        <begin position="27"/>
        <end position="43"/>
    </location>
</feature>
<name>A0ABM8VQ53_9BACL</name>
<dbReference type="EMBL" id="CAJVCE010000021">
    <property type="protein sequence ID" value="CAG7653827.1"/>
    <property type="molecule type" value="Genomic_DNA"/>
</dbReference>
<comment type="caution">
    <text evidence="3">The sequence shown here is derived from an EMBL/GenBank/DDBJ whole genome shotgun (WGS) entry which is preliminary data.</text>
</comment>
<evidence type="ECO:0000313" key="3">
    <source>
        <dbReference type="EMBL" id="CAG7653827.1"/>
    </source>
</evidence>
<evidence type="ECO:0008006" key="5">
    <source>
        <dbReference type="Google" id="ProtNLM"/>
    </source>
</evidence>
<dbReference type="RefSeq" id="WP_218101809.1">
    <property type="nucleotide sequence ID" value="NZ_CAJVCE010000021.1"/>
</dbReference>